<dbReference type="AlphaFoldDB" id="A0AAP2DFD4"/>
<dbReference type="PROSITE" id="PS51257">
    <property type="entry name" value="PROKAR_LIPOPROTEIN"/>
    <property type="match status" value="1"/>
</dbReference>
<evidence type="ECO:0000313" key="2">
    <source>
        <dbReference type="Proteomes" id="UP001319180"/>
    </source>
</evidence>
<reference evidence="1 2" key="1">
    <citation type="submission" date="2021-05" db="EMBL/GenBank/DDBJ databases">
        <title>A Polyphasic approach of four new species of the genus Ohtaekwangia: Ohtaekwangia histidinii sp. nov., Ohtaekwangia cretensis sp. nov., Ohtaekwangia indiensis sp. nov., Ohtaekwangia reichenbachii sp. nov. from diverse environment.</title>
        <authorList>
            <person name="Octaviana S."/>
        </authorList>
    </citation>
    <scope>NUCLEOTIDE SEQUENCE [LARGE SCALE GENOMIC DNA]</scope>
    <source>
        <strain evidence="1 2">PWU37</strain>
    </source>
</reference>
<protein>
    <submittedName>
        <fullName evidence="1">Lipocalin family protein</fullName>
    </submittedName>
</protein>
<dbReference type="Proteomes" id="UP001319180">
    <property type="component" value="Unassembled WGS sequence"/>
</dbReference>
<dbReference type="EMBL" id="JAHESC010000059">
    <property type="protein sequence ID" value="MBT1690242.1"/>
    <property type="molecule type" value="Genomic_DNA"/>
</dbReference>
<dbReference type="RefSeq" id="WP_254093459.1">
    <property type="nucleotide sequence ID" value="NZ_JAHESC010000059.1"/>
</dbReference>
<name>A0AAP2DFD4_9BACT</name>
<gene>
    <name evidence="1" type="ORF">KK078_26995</name>
</gene>
<sequence>MKNIRQYLFGLMLVACAGTLSCEDDYESNSDKPGLELTIPGQNIKIAGYGQYRTQVREGSEAVVTVMLPPDVRALTITKSVNLTVDGGYGIDGMLAVDAAALSPGGEYTFRYVGREEDIDQLIGFAFRAETASGDVVNSDLTLAVAAAPRINLSRRKWMFTSKIWVNKGNKEDIRECEKDNYYLFHADGLMDSFYGTSHAGGCELEEFNDYDTWALSEDETTFEMKYHSIFSPDVFTTDVFNVKTLTVDKLELEIHIDLSWAGETNDEVFIYKYVAAPK</sequence>
<proteinExistence type="predicted"/>
<comment type="caution">
    <text evidence="1">The sequence shown here is derived from an EMBL/GenBank/DDBJ whole genome shotgun (WGS) entry which is preliminary data.</text>
</comment>
<accession>A0AAP2DFD4</accession>
<keyword evidence="2" id="KW-1185">Reference proteome</keyword>
<evidence type="ECO:0000313" key="1">
    <source>
        <dbReference type="EMBL" id="MBT1690242.1"/>
    </source>
</evidence>
<organism evidence="1 2">
    <name type="scientific">Dawidia soli</name>
    <dbReference type="NCBI Taxonomy" id="2782352"/>
    <lineage>
        <taxon>Bacteria</taxon>
        <taxon>Pseudomonadati</taxon>
        <taxon>Bacteroidota</taxon>
        <taxon>Cytophagia</taxon>
        <taxon>Cytophagales</taxon>
        <taxon>Chryseotaleaceae</taxon>
        <taxon>Dawidia</taxon>
    </lineage>
</organism>